<dbReference type="InterPro" id="IPR013766">
    <property type="entry name" value="Thioredoxin_domain"/>
</dbReference>
<dbReference type="PRINTS" id="PR00421">
    <property type="entry name" value="THIOREDOXIN"/>
</dbReference>
<feature type="domain" description="Thioredoxin" evidence="7">
    <location>
        <begin position="4"/>
        <end position="124"/>
    </location>
</feature>
<dbReference type="PANTHER" id="PTHR45663:SF11">
    <property type="entry name" value="GEO12009P1"/>
    <property type="match status" value="1"/>
</dbReference>
<dbReference type="PROSITE" id="PS51352">
    <property type="entry name" value="THIOREDOXIN_2"/>
    <property type="match status" value="1"/>
</dbReference>
<dbReference type="Pfam" id="PF00085">
    <property type="entry name" value="Thioredoxin"/>
    <property type="match status" value="1"/>
</dbReference>
<evidence type="ECO:0000256" key="1">
    <source>
        <dbReference type="ARBA" id="ARBA00008987"/>
    </source>
</evidence>
<dbReference type="SUPFAM" id="SSF48452">
    <property type="entry name" value="TPR-like"/>
    <property type="match status" value="1"/>
</dbReference>
<comment type="caution">
    <text evidence="8">The sequence shown here is derived from an EMBL/GenBank/DDBJ whole genome shotgun (WGS) entry which is preliminary data.</text>
</comment>
<dbReference type="Pfam" id="PF14561">
    <property type="entry name" value="TPR_20"/>
    <property type="match status" value="1"/>
</dbReference>
<dbReference type="PROSITE" id="PS00194">
    <property type="entry name" value="THIOREDOXIN_1"/>
    <property type="match status" value="1"/>
</dbReference>
<dbReference type="NCBIfam" id="TIGR01068">
    <property type="entry name" value="thioredoxin"/>
    <property type="match status" value="1"/>
</dbReference>
<keyword evidence="5" id="KW-0676">Redox-active center</keyword>
<name>A0ABW2IME6_9PROT</name>
<gene>
    <name evidence="8" type="primary">trxA</name>
    <name evidence="8" type="ORF">ACFQS8_11855</name>
</gene>
<evidence type="ECO:0000256" key="6">
    <source>
        <dbReference type="NCBIfam" id="TIGR01068"/>
    </source>
</evidence>
<keyword evidence="2" id="KW-0813">Transport</keyword>
<dbReference type="InterPro" id="IPR017937">
    <property type="entry name" value="Thioredoxin_CS"/>
</dbReference>
<evidence type="ECO:0000313" key="8">
    <source>
        <dbReference type="EMBL" id="MFC7292315.1"/>
    </source>
</evidence>
<dbReference type="RefSeq" id="WP_382167649.1">
    <property type="nucleotide sequence ID" value="NZ_JBHTBR010000005.1"/>
</dbReference>
<evidence type="ECO:0000256" key="3">
    <source>
        <dbReference type="ARBA" id="ARBA00022982"/>
    </source>
</evidence>
<dbReference type="SUPFAM" id="SSF52833">
    <property type="entry name" value="Thioredoxin-like"/>
    <property type="match status" value="1"/>
</dbReference>
<accession>A0ABW2IME6</accession>
<dbReference type="InterPro" id="IPR005746">
    <property type="entry name" value="Thioredoxin"/>
</dbReference>
<dbReference type="Proteomes" id="UP001596492">
    <property type="component" value="Unassembled WGS sequence"/>
</dbReference>
<proteinExistence type="inferred from homology"/>
<protein>
    <recommendedName>
        <fullName evidence="6">Thioredoxin</fullName>
    </recommendedName>
</protein>
<dbReference type="InterPro" id="IPR011990">
    <property type="entry name" value="TPR-like_helical_dom_sf"/>
</dbReference>
<evidence type="ECO:0000256" key="4">
    <source>
        <dbReference type="ARBA" id="ARBA00023157"/>
    </source>
</evidence>
<evidence type="ECO:0000256" key="2">
    <source>
        <dbReference type="ARBA" id="ARBA00022448"/>
    </source>
</evidence>
<dbReference type="Gene3D" id="3.40.30.10">
    <property type="entry name" value="Glutaredoxin"/>
    <property type="match status" value="1"/>
</dbReference>
<keyword evidence="9" id="KW-1185">Reference proteome</keyword>
<dbReference type="CDD" id="cd02956">
    <property type="entry name" value="ybbN"/>
    <property type="match status" value="1"/>
</dbReference>
<dbReference type="EMBL" id="JBHTBR010000005">
    <property type="protein sequence ID" value="MFC7292315.1"/>
    <property type="molecule type" value="Genomic_DNA"/>
</dbReference>
<sequence>MDISSGSFPADGDNAQWIIDGSDQTFMQDVVEASKHAVVLVDFWAPWCGPCKTLIPTLEKVVNQANGAVRMVKINIDENQGVAGQLGVRSVPTVFAFKDGQPVDGFQGAIPETQIIEFIKKAGAGGALEQIENALNAAREAFQNGELDESAAIYAQIIQAVPDNLDALVGLARCMVAKKDYERAKEVLALVPEESQKSPQVKSVLTAIELADDGSSSSAPTSDLSAKIAENPDDFDARFEYAKSLSAADKHEEAAEQLLAILEKDLTWNEGAAKEQLLKIFEAAGPTAEVSQKGRRRLSSLLFS</sequence>
<dbReference type="InterPro" id="IPR036249">
    <property type="entry name" value="Thioredoxin-like_sf"/>
</dbReference>
<reference evidence="9" key="1">
    <citation type="journal article" date="2019" name="Int. J. Syst. Evol. Microbiol.">
        <title>The Global Catalogue of Microorganisms (GCM) 10K type strain sequencing project: providing services to taxonomists for standard genome sequencing and annotation.</title>
        <authorList>
            <consortium name="The Broad Institute Genomics Platform"/>
            <consortium name="The Broad Institute Genome Sequencing Center for Infectious Disease"/>
            <person name="Wu L."/>
            <person name="Ma J."/>
        </authorList>
    </citation>
    <scope>NUCLEOTIDE SEQUENCE [LARGE SCALE GENOMIC DNA]</scope>
    <source>
        <strain evidence="9">CCUG 51308</strain>
    </source>
</reference>
<evidence type="ECO:0000256" key="5">
    <source>
        <dbReference type="ARBA" id="ARBA00023284"/>
    </source>
</evidence>
<organism evidence="8 9">
    <name type="scientific">Hirschia litorea</name>
    <dbReference type="NCBI Taxonomy" id="1199156"/>
    <lineage>
        <taxon>Bacteria</taxon>
        <taxon>Pseudomonadati</taxon>
        <taxon>Pseudomonadota</taxon>
        <taxon>Alphaproteobacteria</taxon>
        <taxon>Hyphomonadales</taxon>
        <taxon>Hyphomonadaceae</taxon>
        <taxon>Hirschia</taxon>
    </lineage>
</organism>
<keyword evidence="4" id="KW-1015">Disulfide bond</keyword>
<dbReference type="Gene3D" id="1.25.40.10">
    <property type="entry name" value="Tetratricopeptide repeat domain"/>
    <property type="match status" value="2"/>
</dbReference>
<dbReference type="Pfam" id="PF14559">
    <property type="entry name" value="TPR_19"/>
    <property type="match status" value="1"/>
</dbReference>
<comment type="similarity">
    <text evidence="1">Belongs to the thioredoxin family.</text>
</comment>
<evidence type="ECO:0000259" key="7">
    <source>
        <dbReference type="PROSITE" id="PS51352"/>
    </source>
</evidence>
<keyword evidence="3" id="KW-0249">Electron transport</keyword>
<dbReference type="PANTHER" id="PTHR45663">
    <property type="entry name" value="GEO12009P1"/>
    <property type="match status" value="1"/>
</dbReference>
<evidence type="ECO:0000313" key="9">
    <source>
        <dbReference type="Proteomes" id="UP001596492"/>
    </source>
</evidence>